<keyword evidence="6" id="KW-0720">Serine protease</keyword>
<keyword evidence="3 6" id="KW-0812">Transmembrane</keyword>
<comment type="catalytic activity">
    <reaction evidence="6">
        <text>Cleaves type-1 transmembrane domains using a catalytic dyad composed of serine and histidine that are contributed by different transmembrane domains.</text>
        <dbReference type="EC" id="3.4.21.105"/>
    </reaction>
</comment>
<keyword evidence="6" id="KW-0378">Hydrolase</keyword>
<dbReference type="AlphaFoldDB" id="A0ABC8SI41"/>
<evidence type="ECO:0000313" key="8">
    <source>
        <dbReference type="EMBL" id="CAK9155505.1"/>
    </source>
</evidence>
<dbReference type="PANTHER" id="PTHR22936">
    <property type="entry name" value="RHOMBOID-RELATED"/>
    <property type="match status" value="1"/>
</dbReference>
<comment type="subcellular location">
    <subcellularLocation>
        <location evidence="1 6">Membrane</location>
        <topology evidence="1 6">Multi-pass membrane protein</topology>
    </subcellularLocation>
</comment>
<dbReference type="Gene3D" id="1.20.1540.10">
    <property type="entry name" value="Rhomboid-like"/>
    <property type="match status" value="1"/>
</dbReference>
<comment type="function">
    <text evidence="6">Serine protease involved in intramembrane proteolysis.</text>
</comment>
<dbReference type="EMBL" id="CAUOFW020002713">
    <property type="protein sequence ID" value="CAK9155505.1"/>
    <property type="molecule type" value="Genomic_DNA"/>
</dbReference>
<dbReference type="Pfam" id="PF01694">
    <property type="entry name" value="Rhomboid"/>
    <property type="match status" value="1"/>
</dbReference>
<dbReference type="GO" id="GO:0016020">
    <property type="term" value="C:membrane"/>
    <property type="evidence" value="ECO:0007669"/>
    <property type="project" value="UniProtKB-SubCell"/>
</dbReference>
<keyword evidence="9" id="KW-1185">Reference proteome</keyword>
<keyword evidence="4 6" id="KW-1133">Transmembrane helix</keyword>
<feature type="transmembrane region" description="Helical" evidence="6">
    <location>
        <begin position="234"/>
        <end position="258"/>
    </location>
</feature>
<reference evidence="8 9" key="1">
    <citation type="submission" date="2024-02" db="EMBL/GenBank/DDBJ databases">
        <authorList>
            <person name="Vignale AGUSTIN F."/>
            <person name="Sosa J E."/>
            <person name="Modenutti C."/>
        </authorList>
    </citation>
    <scope>NUCLEOTIDE SEQUENCE [LARGE SCALE GENOMIC DNA]</scope>
</reference>
<evidence type="ECO:0000256" key="1">
    <source>
        <dbReference type="ARBA" id="ARBA00004141"/>
    </source>
</evidence>
<comment type="caution">
    <text evidence="6">Lacks conserved residue(s) required for the propagation of feature annotation.</text>
</comment>
<evidence type="ECO:0000256" key="3">
    <source>
        <dbReference type="ARBA" id="ARBA00022692"/>
    </source>
</evidence>
<dbReference type="GO" id="GO:0008236">
    <property type="term" value="F:serine-type peptidase activity"/>
    <property type="evidence" value="ECO:0007669"/>
    <property type="project" value="UniProtKB-KW"/>
</dbReference>
<evidence type="ECO:0000313" key="9">
    <source>
        <dbReference type="Proteomes" id="UP001642360"/>
    </source>
</evidence>
<dbReference type="InterPro" id="IPR002610">
    <property type="entry name" value="Peptidase_S54_rhomboid-like"/>
</dbReference>
<feature type="transmembrane region" description="Helical" evidence="6">
    <location>
        <begin position="101"/>
        <end position="124"/>
    </location>
</feature>
<feature type="transmembrane region" description="Helical" evidence="6">
    <location>
        <begin position="160"/>
        <end position="177"/>
    </location>
</feature>
<dbReference type="GO" id="GO:0006508">
    <property type="term" value="P:proteolysis"/>
    <property type="evidence" value="ECO:0007669"/>
    <property type="project" value="UniProtKB-KW"/>
</dbReference>
<dbReference type="InterPro" id="IPR035952">
    <property type="entry name" value="Rhomboid-like_sf"/>
</dbReference>
<accession>A0ABC8SI41</accession>
<gene>
    <name evidence="8" type="ORF">ILEXP_LOCUS23916</name>
</gene>
<evidence type="ECO:0000256" key="5">
    <source>
        <dbReference type="ARBA" id="ARBA00023136"/>
    </source>
</evidence>
<evidence type="ECO:0000256" key="6">
    <source>
        <dbReference type="RuleBase" id="RU362115"/>
    </source>
</evidence>
<dbReference type="EC" id="3.4.21.105" evidence="6"/>
<proteinExistence type="inferred from homology"/>
<dbReference type="SUPFAM" id="SSF144091">
    <property type="entry name" value="Rhomboid-like"/>
    <property type="match status" value="1"/>
</dbReference>
<protein>
    <recommendedName>
        <fullName evidence="6">RHOMBOID-like protein</fullName>
        <ecNumber evidence="6">3.4.21.105</ecNumber>
    </recommendedName>
</protein>
<comment type="similarity">
    <text evidence="2 6">Belongs to the peptidase S54 family.</text>
</comment>
<feature type="domain" description="Peptidase S54 rhomboid" evidence="7">
    <location>
        <begin position="102"/>
        <end position="200"/>
    </location>
</feature>
<evidence type="ECO:0000256" key="2">
    <source>
        <dbReference type="ARBA" id="ARBA00009045"/>
    </source>
</evidence>
<evidence type="ECO:0000259" key="7">
    <source>
        <dbReference type="Pfam" id="PF01694"/>
    </source>
</evidence>
<evidence type="ECO:0000256" key="4">
    <source>
        <dbReference type="ARBA" id="ARBA00022989"/>
    </source>
</evidence>
<dbReference type="InterPro" id="IPR022764">
    <property type="entry name" value="Peptidase_S54_rhomboid_dom"/>
</dbReference>
<feature type="transmembrane region" description="Helical" evidence="6">
    <location>
        <begin position="183"/>
        <end position="202"/>
    </location>
</feature>
<dbReference type="PANTHER" id="PTHR22936:SF75">
    <property type="entry name" value="RHOMBOID-LIKE PROTEIN 8"/>
    <property type="match status" value="1"/>
</dbReference>
<comment type="caution">
    <text evidence="8">The sequence shown here is derived from an EMBL/GenBank/DDBJ whole genome shotgun (WGS) entry which is preliminary data.</text>
</comment>
<organism evidence="8 9">
    <name type="scientific">Ilex paraguariensis</name>
    <name type="common">yerba mate</name>
    <dbReference type="NCBI Taxonomy" id="185542"/>
    <lineage>
        <taxon>Eukaryota</taxon>
        <taxon>Viridiplantae</taxon>
        <taxon>Streptophyta</taxon>
        <taxon>Embryophyta</taxon>
        <taxon>Tracheophyta</taxon>
        <taxon>Spermatophyta</taxon>
        <taxon>Magnoliopsida</taxon>
        <taxon>eudicotyledons</taxon>
        <taxon>Gunneridae</taxon>
        <taxon>Pentapetalae</taxon>
        <taxon>asterids</taxon>
        <taxon>campanulids</taxon>
        <taxon>Aquifoliales</taxon>
        <taxon>Aquifoliaceae</taxon>
        <taxon>Ilex</taxon>
    </lineage>
</organism>
<sequence length="328" mass="36646">MAEPSKSQTQIEMKQPPTSLQPRISIDLSTEDLIKEQRVPLFGSLSRGRENTWVISLFVILHLVAFAATMLVNDCWQNSHGECALKPLGRLSFQPLSENPLFVRIGIIYILSAFTGSMVAALFLQDRSSVTSSGALFGLLGAMLSGLIRNWKYYTKKFPTLVAFLFLLAMNLVLGLLPHVNNFSNVGGFISGFLLGFVLLFSPRLGKMVQNKSGLFDYGVKGSLNLRQKLDRPVLRSISLVLFSLLLAGVIVAVLHGINMNKYCSWCRYIDCVPFKWWSCNDKTMHCETMISSEYMTLTCANNGKFRDFPFANVSQARIEDLCNLICS</sequence>
<keyword evidence="6" id="KW-0645">Protease</keyword>
<feature type="transmembrane region" description="Helical" evidence="6">
    <location>
        <begin position="130"/>
        <end position="148"/>
    </location>
</feature>
<dbReference type="Proteomes" id="UP001642360">
    <property type="component" value="Unassembled WGS sequence"/>
</dbReference>
<feature type="transmembrane region" description="Helical" evidence="6">
    <location>
        <begin position="53"/>
        <end position="72"/>
    </location>
</feature>
<keyword evidence="5 6" id="KW-0472">Membrane</keyword>
<name>A0ABC8SI41_9AQUA</name>